<dbReference type="RefSeq" id="WP_378239132.1">
    <property type="nucleotide sequence ID" value="NZ_JBHRWK010000017.1"/>
</dbReference>
<dbReference type="Proteomes" id="UP001595645">
    <property type="component" value="Unassembled WGS sequence"/>
</dbReference>
<organism evidence="1 2">
    <name type="scientific">Amycolatopsis speibonae</name>
    <dbReference type="NCBI Taxonomy" id="1450224"/>
    <lineage>
        <taxon>Bacteria</taxon>
        <taxon>Bacillati</taxon>
        <taxon>Actinomycetota</taxon>
        <taxon>Actinomycetes</taxon>
        <taxon>Pseudonocardiales</taxon>
        <taxon>Pseudonocardiaceae</taxon>
        <taxon>Amycolatopsis</taxon>
    </lineage>
</organism>
<reference evidence="2" key="1">
    <citation type="journal article" date="2019" name="Int. J. Syst. Evol. Microbiol.">
        <title>The Global Catalogue of Microorganisms (GCM) 10K type strain sequencing project: providing services to taxonomists for standard genome sequencing and annotation.</title>
        <authorList>
            <consortium name="The Broad Institute Genomics Platform"/>
            <consortium name="The Broad Institute Genome Sequencing Center for Infectious Disease"/>
            <person name="Wu L."/>
            <person name="Ma J."/>
        </authorList>
    </citation>
    <scope>NUCLEOTIDE SEQUENCE [LARGE SCALE GENOMIC DNA]</scope>
    <source>
        <strain evidence="2">CGMCC 4.7676</strain>
    </source>
</reference>
<gene>
    <name evidence="1" type="ORF">ACFOSH_13420</name>
</gene>
<name>A0ABV7NW49_9PSEU</name>
<dbReference type="InterPro" id="IPR025455">
    <property type="entry name" value="DUF4276"/>
</dbReference>
<protein>
    <submittedName>
        <fullName evidence="1">DUF4276 family protein</fullName>
    </submittedName>
</protein>
<comment type="caution">
    <text evidence="1">The sequence shown here is derived from an EMBL/GenBank/DDBJ whole genome shotgun (WGS) entry which is preliminary data.</text>
</comment>
<keyword evidence="2" id="KW-1185">Reference proteome</keyword>
<dbReference type="EMBL" id="JBHRWK010000017">
    <property type="protein sequence ID" value="MFC3450432.1"/>
    <property type="molecule type" value="Genomic_DNA"/>
</dbReference>
<accession>A0ABV7NW49</accession>
<sequence length="110" mass="12360">MTTEYRHLHLLLEGQTEETVVNNVLEPYLQDRGWTITKSIVTTKRSTTGPASHGGVSSWAKLDREIRLLLRNTDIHTLTTLFDYYGFPADSPGRSSLAGCFPATTSRDEF</sequence>
<evidence type="ECO:0000313" key="2">
    <source>
        <dbReference type="Proteomes" id="UP001595645"/>
    </source>
</evidence>
<dbReference type="Pfam" id="PF14103">
    <property type="entry name" value="DUF4276"/>
    <property type="match status" value="1"/>
</dbReference>
<evidence type="ECO:0000313" key="1">
    <source>
        <dbReference type="EMBL" id="MFC3450432.1"/>
    </source>
</evidence>
<proteinExistence type="predicted"/>